<dbReference type="InterPro" id="IPR001841">
    <property type="entry name" value="Znf_RING"/>
</dbReference>
<proteinExistence type="inferred from homology"/>
<keyword evidence="17" id="KW-0732">Signal</keyword>
<evidence type="ECO:0000256" key="16">
    <source>
        <dbReference type="SAM" id="Phobius"/>
    </source>
</evidence>
<accession>A0A6P5GMI5</accession>
<evidence type="ECO:0000256" key="6">
    <source>
        <dbReference type="ARBA" id="ARBA00022692"/>
    </source>
</evidence>
<dbReference type="Gene3D" id="3.30.40.10">
    <property type="entry name" value="Zinc/RING finger domain, C3HC4 (zinc finger)"/>
    <property type="match status" value="1"/>
</dbReference>
<evidence type="ECO:0000256" key="5">
    <source>
        <dbReference type="ARBA" id="ARBA00022679"/>
    </source>
</evidence>
<dbReference type="AlphaFoldDB" id="A0A6P5GMI5"/>
<dbReference type="InterPro" id="IPR013083">
    <property type="entry name" value="Znf_RING/FYVE/PHD"/>
</dbReference>
<feature type="signal peptide" evidence="17">
    <location>
        <begin position="1"/>
        <end position="30"/>
    </location>
</feature>
<dbReference type="GO" id="GO:0061630">
    <property type="term" value="F:ubiquitin protein ligase activity"/>
    <property type="evidence" value="ECO:0007669"/>
    <property type="project" value="UniProtKB-EC"/>
</dbReference>
<evidence type="ECO:0000256" key="1">
    <source>
        <dbReference type="ARBA" id="ARBA00000900"/>
    </source>
</evidence>
<keyword evidence="7" id="KW-0479">Metal-binding</keyword>
<keyword evidence="10" id="KW-0862">Zinc</keyword>
<dbReference type="PANTHER" id="PTHR14155:SF263">
    <property type="entry name" value="E3 UBIQUITIN-PROTEIN LIGASE ATL6"/>
    <property type="match status" value="1"/>
</dbReference>
<protein>
    <recommendedName>
        <fullName evidence="4">RING-type E3 ubiquitin transferase</fullName>
        <ecNumber evidence="4">2.3.2.27</ecNumber>
    </recommendedName>
</protein>
<dbReference type="OrthoDB" id="8062037at2759"/>
<keyword evidence="8 14" id="KW-0863">Zinc-finger</keyword>
<keyword evidence="11 16" id="KW-1133">Transmembrane helix</keyword>
<feature type="region of interest" description="Disordered" evidence="15">
    <location>
        <begin position="245"/>
        <end position="271"/>
    </location>
</feature>
<keyword evidence="9" id="KW-0833">Ubl conjugation pathway</keyword>
<evidence type="ECO:0000313" key="19">
    <source>
        <dbReference type="Proteomes" id="UP000515123"/>
    </source>
</evidence>
<evidence type="ECO:0000259" key="18">
    <source>
        <dbReference type="PROSITE" id="PS50089"/>
    </source>
</evidence>
<dbReference type="GO" id="GO:0008270">
    <property type="term" value="F:zinc ion binding"/>
    <property type="evidence" value="ECO:0007669"/>
    <property type="project" value="UniProtKB-KW"/>
</dbReference>
<evidence type="ECO:0000256" key="11">
    <source>
        <dbReference type="ARBA" id="ARBA00022989"/>
    </source>
</evidence>
<evidence type="ECO:0000256" key="3">
    <source>
        <dbReference type="ARBA" id="ARBA00004906"/>
    </source>
</evidence>
<keyword evidence="6 16" id="KW-0812">Transmembrane</keyword>
<dbReference type="Gramene" id="Aco001256.1.mrna1">
    <property type="protein sequence ID" value="Aco001256.1.mrna1.cds1"/>
    <property type="gene ID" value="Aco001256.1.path1"/>
</dbReference>
<dbReference type="Pfam" id="PF13639">
    <property type="entry name" value="zf-RING_2"/>
    <property type="match status" value="1"/>
</dbReference>
<comment type="similarity">
    <text evidence="13">Belongs to the RING-type zinc finger family. ATL subfamily.</text>
</comment>
<dbReference type="FunFam" id="3.30.40.10:FF:000187">
    <property type="entry name" value="E3 ubiquitin-protein ligase ATL6"/>
    <property type="match status" value="1"/>
</dbReference>
<evidence type="ECO:0000256" key="9">
    <source>
        <dbReference type="ARBA" id="ARBA00022786"/>
    </source>
</evidence>
<dbReference type="PROSITE" id="PS50089">
    <property type="entry name" value="ZF_RING_2"/>
    <property type="match status" value="1"/>
</dbReference>
<dbReference type="PANTHER" id="PTHR14155">
    <property type="entry name" value="RING FINGER DOMAIN-CONTAINING"/>
    <property type="match status" value="1"/>
</dbReference>
<keyword evidence="5" id="KW-0808">Transferase</keyword>
<evidence type="ECO:0000256" key="14">
    <source>
        <dbReference type="PROSITE-ProRule" id="PRU00175"/>
    </source>
</evidence>
<evidence type="ECO:0000313" key="20">
    <source>
        <dbReference type="RefSeq" id="XP_020109911.1"/>
    </source>
</evidence>
<feature type="compositionally biased region" description="Basic residues" evidence="15">
    <location>
        <begin position="246"/>
        <end position="261"/>
    </location>
</feature>
<dbReference type="GeneID" id="109725218"/>
<evidence type="ECO:0000256" key="2">
    <source>
        <dbReference type="ARBA" id="ARBA00004167"/>
    </source>
</evidence>
<evidence type="ECO:0000256" key="15">
    <source>
        <dbReference type="SAM" id="MobiDB-lite"/>
    </source>
</evidence>
<dbReference type="CDD" id="cd16461">
    <property type="entry name" value="RING-H2_EL5-like"/>
    <property type="match status" value="1"/>
</dbReference>
<evidence type="ECO:0000256" key="4">
    <source>
        <dbReference type="ARBA" id="ARBA00012483"/>
    </source>
</evidence>
<dbReference type="SMART" id="SM00184">
    <property type="entry name" value="RING"/>
    <property type="match status" value="1"/>
</dbReference>
<feature type="transmembrane region" description="Helical" evidence="16">
    <location>
        <begin position="51"/>
        <end position="73"/>
    </location>
</feature>
<evidence type="ECO:0000256" key="12">
    <source>
        <dbReference type="ARBA" id="ARBA00023136"/>
    </source>
</evidence>
<gene>
    <name evidence="20" type="primary">LOC109725218</name>
</gene>
<name>A0A6P5GMI5_ANACO</name>
<comment type="pathway">
    <text evidence="3">Protein modification; protein ubiquitination.</text>
</comment>
<dbReference type="InterPro" id="IPR053238">
    <property type="entry name" value="RING-H2_zinc_finger"/>
</dbReference>
<dbReference type="RefSeq" id="XP_020109911.1">
    <property type="nucleotide sequence ID" value="XM_020254322.1"/>
</dbReference>
<evidence type="ECO:0000256" key="7">
    <source>
        <dbReference type="ARBA" id="ARBA00022723"/>
    </source>
</evidence>
<comment type="catalytic activity">
    <reaction evidence="1">
        <text>S-ubiquitinyl-[E2 ubiquitin-conjugating enzyme]-L-cysteine + [acceptor protein]-L-lysine = [E2 ubiquitin-conjugating enzyme]-L-cysteine + N(6)-ubiquitinyl-[acceptor protein]-L-lysine.</text>
        <dbReference type="EC" id="2.3.2.27"/>
    </reaction>
</comment>
<keyword evidence="19" id="KW-1185">Reference proteome</keyword>
<feature type="compositionally biased region" description="Basic and acidic residues" evidence="15">
    <location>
        <begin position="369"/>
        <end position="381"/>
    </location>
</feature>
<organism evidence="19 20">
    <name type="scientific">Ananas comosus</name>
    <name type="common">Pineapple</name>
    <name type="synonym">Ananas ananas</name>
    <dbReference type="NCBI Taxonomy" id="4615"/>
    <lineage>
        <taxon>Eukaryota</taxon>
        <taxon>Viridiplantae</taxon>
        <taxon>Streptophyta</taxon>
        <taxon>Embryophyta</taxon>
        <taxon>Tracheophyta</taxon>
        <taxon>Spermatophyta</taxon>
        <taxon>Magnoliopsida</taxon>
        <taxon>Liliopsida</taxon>
        <taxon>Poales</taxon>
        <taxon>Bromeliaceae</taxon>
        <taxon>Bromelioideae</taxon>
        <taxon>Ananas</taxon>
    </lineage>
</organism>
<evidence type="ECO:0000256" key="8">
    <source>
        <dbReference type="ARBA" id="ARBA00022771"/>
    </source>
</evidence>
<dbReference type="EC" id="2.3.2.27" evidence="4"/>
<reference evidence="20" key="2">
    <citation type="submission" date="2025-08" db="UniProtKB">
        <authorList>
            <consortium name="RefSeq"/>
        </authorList>
    </citation>
    <scope>IDENTIFICATION</scope>
    <source>
        <tissue evidence="20">Leaf</tissue>
    </source>
</reference>
<keyword evidence="12 16" id="KW-0472">Membrane</keyword>
<feature type="chain" id="PRO_5028485393" description="RING-type E3 ubiquitin transferase" evidence="17">
    <location>
        <begin position="31"/>
        <end position="419"/>
    </location>
</feature>
<sequence>MAMAPSARHTPPLLLLLLLLVLVTARGAEAQSSSNGTNASGYLGQTNFNPSMSIVIVVLISAFFFLGFFSIYVRQCAGDRLGAGGANSVRGGGGGGPRQRGLDPAVLGTFPTLVYAEVKEHKIGKGALECAVCLSEFEDDETLRLLPKCSHVFHPDCIDAWLASHVTCPVCRCNLVPDPKSPSDPAYTLPATSAPAESPIRAQSDPAPAPAPEHAVAIDVDKLESEEVRRRRDELEDLERIGSVRRAARSRSSRRPARLPRSHSTGHSLAAVRTGDDLDRFTLRLPERVRREIIAAGKLKRSTSLVAFPTAGEGSSRPGYGYGYVYRGGAAGEGSSRGGRSVRLGRSDRWPSFLARTLSAKLPAWARRGDGGEGSLKRGDADASGSTNRGKLAAVKAPFDCLGAAAAPDTAESTAPLRV</sequence>
<evidence type="ECO:0000256" key="10">
    <source>
        <dbReference type="ARBA" id="ARBA00022833"/>
    </source>
</evidence>
<reference evidence="19" key="1">
    <citation type="journal article" date="2015" name="Nat. Genet.">
        <title>The pineapple genome and the evolution of CAM photosynthesis.</title>
        <authorList>
            <person name="Ming R."/>
            <person name="VanBuren R."/>
            <person name="Wai C.M."/>
            <person name="Tang H."/>
            <person name="Schatz M.C."/>
            <person name="Bowers J.E."/>
            <person name="Lyons E."/>
            <person name="Wang M.L."/>
            <person name="Chen J."/>
            <person name="Biggers E."/>
            <person name="Zhang J."/>
            <person name="Huang L."/>
            <person name="Zhang L."/>
            <person name="Miao W."/>
            <person name="Zhang J."/>
            <person name="Ye Z."/>
            <person name="Miao C."/>
            <person name="Lin Z."/>
            <person name="Wang H."/>
            <person name="Zhou H."/>
            <person name="Yim W.C."/>
            <person name="Priest H.D."/>
            <person name="Zheng C."/>
            <person name="Woodhouse M."/>
            <person name="Edger P.P."/>
            <person name="Guyot R."/>
            <person name="Guo H.B."/>
            <person name="Guo H."/>
            <person name="Zheng G."/>
            <person name="Singh R."/>
            <person name="Sharma A."/>
            <person name="Min X."/>
            <person name="Zheng Y."/>
            <person name="Lee H."/>
            <person name="Gurtowski J."/>
            <person name="Sedlazeck F.J."/>
            <person name="Harkess A."/>
            <person name="McKain M.R."/>
            <person name="Liao Z."/>
            <person name="Fang J."/>
            <person name="Liu J."/>
            <person name="Zhang X."/>
            <person name="Zhang Q."/>
            <person name="Hu W."/>
            <person name="Qin Y."/>
            <person name="Wang K."/>
            <person name="Chen L.Y."/>
            <person name="Shirley N."/>
            <person name="Lin Y.R."/>
            <person name="Liu L.Y."/>
            <person name="Hernandez A.G."/>
            <person name="Wright C.L."/>
            <person name="Bulone V."/>
            <person name="Tuskan G.A."/>
            <person name="Heath K."/>
            <person name="Zee F."/>
            <person name="Moore P.H."/>
            <person name="Sunkar R."/>
            <person name="Leebens-Mack J.H."/>
            <person name="Mockler T."/>
            <person name="Bennetzen J.L."/>
            <person name="Freeling M."/>
            <person name="Sankoff D."/>
            <person name="Paterson A.H."/>
            <person name="Zhu X."/>
            <person name="Yang X."/>
            <person name="Smith J.A."/>
            <person name="Cushman J.C."/>
            <person name="Paull R.E."/>
            <person name="Yu Q."/>
        </authorList>
    </citation>
    <scope>NUCLEOTIDE SEQUENCE [LARGE SCALE GENOMIC DNA]</scope>
    <source>
        <strain evidence="19">cv. F153</strain>
    </source>
</reference>
<comment type="subcellular location">
    <subcellularLocation>
        <location evidence="2">Membrane</location>
        <topology evidence="2">Single-pass membrane protein</topology>
    </subcellularLocation>
</comment>
<evidence type="ECO:0000256" key="13">
    <source>
        <dbReference type="ARBA" id="ARBA00024209"/>
    </source>
</evidence>
<feature type="compositionally biased region" description="Basic and acidic residues" evidence="15">
    <location>
        <begin position="219"/>
        <end position="232"/>
    </location>
</feature>
<feature type="region of interest" description="Disordered" evidence="15">
    <location>
        <begin position="369"/>
        <end position="389"/>
    </location>
</feature>
<evidence type="ECO:0000256" key="17">
    <source>
        <dbReference type="SAM" id="SignalP"/>
    </source>
</evidence>
<dbReference type="GO" id="GO:0016020">
    <property type="term" value="C:membrane"/>
    <property type="evidence" value="ECO:0007669"/>
    <property type="project" value="UniProtKB-SubCell"/>
</dbReference>
<dbReference type="SUPFAM" id="SSF57850">
    <property type="entry name" value="RING/U-box"/>
    <property type="match status" value="1"/>
</dbReference>
<dbReference type="Proteomes" id="UP000515123">
    <property type="component" value="Linkage group 2"/>
</dbReference>
<feature type="domain" description="RING-type" evidence="18">
    <location>
        <begin position="130"/>
        <end position="172"/>
    </location>
</feature>
<feature type="region of interest" description="Disordered" evidence="15">
    <location>
        <begin position="182"/>
        <end position="232"/>
    </location>
</feature>